<dbReference type="InterPro" id="IPR002569">
    <property type="entry name" value="Met_Sox_Rdtase_MsrA_dom"/>
</dbReference>
<comment type="caution">
    <text evidence="7">The sequence shown here is derived from an EMBL/GenBank/DDBJ whole genome shotgun (WGS) entry which is preliminary data.</text>
</comment>
<dbReference type="SUPFAM" id="SSF55068">
    <property type="entry name" value="Peptide methionine sulfoxide reductase"/>
    <property type="match status" value="1"/>
</dbReference>
<evidence type="ECO:0000259" key="6">
    <source>
        <dbReference type="Pfam" id="PF01625"/>
    </source>
</evidence>
<dbReference type="GO" id="GO:0033744">
    <property type="term" value="F:L-methionine:thioredoxin-disulfide S-oxidoreductase activity"/>
    <property type="evidence" value="ECO:0007669"/>
    <property type="project" value="RHEA"/>
</dbReference>
<sequence length="174" mass="20072">MEKAIFAGGCFWCMVKPFDEQPGIQSVISGYTAGHTENPTYEEVCSDTTGHVEAVEITFDPDMFPYEKLLDVYWMQIDPTDGGGQFYDRGRSYMPAIFYTTDQQRVLAEKSKQSLDASGRFNRPIAVQILPAERFFEAEEYHQQYYRKNRLHYEAYQARSGRAGFIQSNWGVIK</sequence>
<dbReference type="Pfam" id="PF01625">
    <property type="entry name" value="PMSR"/>
    <property type="match status" value="1"/>
</dbReference>
<comment type="function">
    <text evidence="5">Has an important function as a repair enzyme for proteins that have been inactivated by oxidation. Catalyzes the reversible oxidation-reduction of methionine sulfoxide in proteins to methionine.</text>
</comment>
<dbReference type="STRING" id="29332.AWH48_03780"/>
<protein>
    <recommendedName>
        <fullName evidence="5">Peptide methionine sulfoxide reductase MsrA</fullName>
        <shortName evidence="5">Protein-methionine-S-oxide reductase</shortName>
        <ecNumber evidence="5">1.8.4.11</ecNumber>
    </recommendedName>
    <alternativeName>
        <fullName evidence="5">Peptide-methionine (S)-S-oxide reductase</fullName>
        <shortName evidence="5">Peptide Met(O) reductase</shortName>
    </alternativeName>
</protein>
<dbReference type="EMBL" id="LQWY01000026">
    <property type="protein sequence ID" value="OAH60942.1"/>
    <property type="molecule type" value="Genomic_DNA"/>
</dbReference>
<dbReference type="AlphaFoldDB" id="A0A177L6L5"/>
<evidence type="ECO:0000256" key="3">
    <source>
        <dbReference type="ARBA" id="ARBA00047806"/>
    </source>
</evidence>
<dbReference type="PANTHER" id="PTHR43774">
    <property type="entry name" value="PEPTIDE METHIONINE SULFOXIDE REDUCTASE"/>
    <property type="match status" value="1"/>
</dbReference>
<organism evidence="7 8">
    <name type="scientific">Domibacillus aminovorans</name>
    <dbReference type="NCBI Taxonomy" id="29332"/>
    <lineage>
        <taxon>Bacteria</taxon>
        <taxon>Bacillati</taxon>
        <taxon>Bacillota</taxon>
        <taxon>Bacilli</taxon>
        <taxon>Bacillales</taxon>
        <taxon>Bacillaceae</taxon>
        <taxon>Domibacillus</taxon>
    </lineage>
</organism>
<comment type="catalytic activity">
    <reaction evidence="3 5">
        <text>L-methionyl-[protein] + [thioredoxin]-disulfide + H2O = L-methionyl-(S)-S-oxide-[protein] + [thioredoxin]-dithiol</text>
        <dbReference type="Rhea" id="RHEA:14217"/>
        <dbReference type="Rhea" id="RHEA-COMP:10698"/>
        <dbReference type="Rhea" id="RHEA-COMP:10700"/>
        <dbReference type="Rhea" id="RHEA-COMP:12313"/>
        <dbReference type="Rhea" id="RHEA-COMP:12315"/>
        <dbReference type="ChEBI" id="CHEBI:15377"/>
        <dbReference type="ChEBI" id="CHEBI:16044"/>
        <dbReference type="ChEBI" id="CHEBI:29950"/>
        <dbReference type="ChEBI" id="CHEBI:44120"/>
        <dbReference type="ChEBI" id="CHEBI:50058"/>
        <dbReference type="EC" id="1.8.4.11"/>
    </reaction>
</comment>
<keyword evidence="8" id="KW-1185">Reference proteome</keyword>
<feature type="domain" description="Peptide methionine sulphoxide reductase MsrA" evidence="6">
    <location>
        <begin position="3"/>
        <end position="154"/>
    </location>
</feature>
<dbReference type="GO" id="GO:0008113">
    <property type="term" value="F:peptide-methionine (S)-S-oxide reductase activity"/>
    <property type="evidence" value="ECO:0007669"/>
    <property type="project" value="UniProtKB-UniRule"/>
</dbReference>
<evidence type="ECO:0000256" key="4">
    <source>
        <dbReference type="ARBA" id="ARBA00048782"/>
    </source>
</evidence>
<dbReference type="InterPro" id="IPR036509">
    <property type="entry name" value="Met_Sox_Rdtase_MsrA_sf"/>
</dbReference>
<evidence type="ECO:0000256" key="2">
    <source>
        <dbReference type="ARBA" id="ARBA00023002"/>
    </source>
</evidence>
<feature type="active site" evidence="5">
    <location>
        <position position="10"/>
    </location>
</feature>
<gene>
    <name evidence="5" type="primary">msrA</name>
    <name evidence="7" type="ORF">AWH49_14520</name>
</gene>
<reference evidence="7 8" key="1">
    <citation type="submission" date="2016-01" db="EMBL/GenBank/DDBJ databases">
        <title>Investigation of taxonomic status of Bacillus aminovorans.</title>
        <authorList>
            <person name="Verma A."/>
            <person name="Pal Y."/>
            <person name="Krishnamurthi S."/>
        </authorList>
    </citation>
    <scope>NUCLEOTIDE SEQUENCE [LARGE SCALE GENOMIC DNA]</scope>
    <source>
        <strain evidence="7 8">DSM 1314</strain>
    </source>
</reference>
<name>A0A177L6L5_9BACI</name>
<dbReference type="PANTHER" id="PTHR43774:SF1">
    <property type="entry name" value="PEPTIDE METHIONINE SULFOXIDE REDUCTASE MSRA 2"/>
    <property type="match status" value="1"/>
</dbReference>
<evidence type="ECO:0000313" key="7">
    <source>
        <dbReference type="EMBL" id="OAH60942.1"/>
    </source>
</evidence>
<dbReference type="Proteomes" id="UP000076935">
    <property type="component" value="Unassembled WGS sequence"/>
</dbReference>
<evidence type="ECO:0000256" key="5">
    <source>
        <dbReference type="HAMAP-Rule" id="MF_01401"/>
    </source>
</evidence>
<dbReference type="RefSeq" id="WP_034285840.1">
    <property type="nucleotide sequence ID" value="NZ_JBCNAN010000021.1"/>
</dbReference>
<proteinExistence type="inferred from homology"/>
<evidence type="ECO:0000256" key="1">
    <source>
        <dbReference type="ARBA" id="ARBA00005591"/>
    </source>
</evidence>
<keyword evidence="2 5" id="KW-0560">Oxidoreductase</keyword>
<dbReference type="HAMAP" id="MF_01401">
    <property type="entry name" value="MsrA"/>
    <property type="match status" value="1"/>
</dbReference>
<dbReference type="NCBIfam" id="TIGR00401">
    <property type="entry name" value="msrA"/>
    <property type="match status" value="1"/>
</dbReference>
<comment type="similarity">
    <text evidence="1 5">Belongs to the MsrA Met sulfoxide reductase family.</text>
</comment>
<dbReference type="FunFam" id="3.30.1060.10:FF:000003">
    <property type="entry name" value="Peptide methionine sulfoxide reductase MsrA"/>
    <property type="match status" value="1"/>
</dbReference>
<dbReference type="EC" id="1.8.4.11" evidence="5"/>
<accession>A0A177L6L5</accession>
<comment type="catalytic activity">
    <reaction evidence="4 5">
        <text>[thioredoxin]-disulfide + L-methionine + H2O = L-methionine (S)-S-oxide + [thioredoxin]-dithiol</text>
        <dbReference type="Rhea" id="RHEA:19993"/>
        <dbReference type="Rhea" id="RHEA-COMP:10698"/>
        <dbReference type="Rhea" id="RHEA-COMP:10700"/>
        <dbReference type="ChEBI" id="CHEBI:15377"/>
        <dbReference type="ChEBI" id="CHEBI:29950"/>
        <dbReference type="ChEBI" id="CHEBI:50058"/>
        <dbReference type="ChEBI" id="CHEBI:57844"/>
        <dbReference type="ChEBI" id="CHEBI:58772"/>
        <dbReference type="EC" id="1.8.4.11"/>
    </reaction>
</comment>
<dbReference type="Gene3D" id="3.30.1060.10">
    <property type="entry name" value="Peptide methionine sulphoxide reductase MsrA"/>
    <property type="match status" value="1"/>
</dbReference>
<evidence type="ECO:0000313" key="8">
    <source>
        <dbReference type="Proteomes" id="UP000076935"/>
    </source>
</evidence>